<proteinExistence type="predicted"/>
<organism evidence="1 2">
    <name type="scientific">Neisseria meningitidis serogroup C (strain 8013)</name>
    <dbReference type="NCBI Taxonomy" id="604162"/>
    <lineage>
        <taxon>Bacteria</taxon>
        <taxon>Pseudomonadati</taxon>
        <taxon>Pseudomonadota</taxon>
        <taxon>Betaproteobacteria</taxon>
        <taxon>Neisseriales</taxon>
        <taxon>Neisseriaceae</taxon>
        <taxon>Neisseria</taxon>
    </lineage>
</organism>
<dbReference type="EMBL" id="FM999788">
    <property type="protein sequence ID" value="CAX49932.1"/>
    <property type="molecule type" value="Genomic_DNA"/>
</dbReference>
<dbReference type="Proteomes" id="UP000002076">
    <property type="component" value="Chromosome"/>
</dbReference>
<dbReference type="AlphaFoldDB" id="A0A9K2KNP8"/>
<evidence type="ECO:0000313" key="1">
    <source>
        <dbReference type="EMBL" id="CAX49932.1"/>
    </source>
</evidence>
<dbReference type="KEGG" id="nmt:NMV_1066"/>
<name>A0A9K2KNP8_NEIM8</name>
<gene>
    <name evidence="1" type="ordered locus">NMV_1066</name>
</gene>
<sequence length="66" mass="7532">MKDNWCEPYKFKGRLIYGGAARNARIKQGGGMDNILLRVAHEAAQNALERVNEMQQERSSKLKLVK</sequence>
<accession>A0A9K2KNP8</accession>
<dbReference type="RefSeq" id="WP_014573962.1">
    <property type="nucleotide sequence ID" value="NC_017501.1"/>
</dbReference>
<reference evidence="1 2" key="1">
    <citation type="journal article" date="2009" name="Genome Biol.">
        <title>NeMeSys: a biological resource for narrowing the gap between sequence and function in the human pathogen Neisseria meningitidis.</title>
        <authorList>
            <person name="Rusniok C."/>
            <person name="Vallenet D."/>
            <person name="Floquet S."/>
            <person name="Ewles H."/>
            <person name="Mouze-Soulama C."/>
            <person name="Brown D."/>
            <person name="Lajus A."/>
            <person name="Buchrieser C."/>
            <person name="Medigue C."/>
            <person name="Glaser P."/>
            <person name="Pelicic V."/>
        </authorList>
    </citation>
    <scope>NUCLEOTIDE SEQUENCE [LARGE SCALE GENOMIC DNA]</scope>
    <source>
        <strain evidence="1 2">8013</strain>
    </source>
</reference>
<evidence type="ECO:0000313" key="2">
    <source>
        <dbReference type="Proteomes" id="UP000002076"/>
    </source>
</evidence>
<protein>
    <submittedName>
        <fullName evidence="1">Uncharacterized protein</fullName>
    </submittedName>
</protein>